<dbReference type="InterPro" id="IPR004263">
    <property type="entry name" value="Exostosin"/>
</dbReference>
<evidence type="ECO:0000313" key="10">
    <source>
        <dbReference type="RefSeq" id="XP_056685285.1"/>
    </source>
</evidence>
<dbReference type="GeneID" id="110797141"/>
<dbReference type="PANTHER" id="PTHR11062:SF207">
    <property type="entry name" value="OS07G0188700 PROTEIN"/>
    <property type="match status" value="1"/>
</dbReference>
<evidence type="ECO:0000256" key="1">
    <source>
        <dbReference type="ARBA" id="ARBA00004323"/>
    </source>
</evidence>
<evidence type="ECO:0000256" key="7">
    <source>
        <dbReference type="SAM" id="Phobius"/>
    </source>
</evidence>
<gene>
    <name evidence="10" type="primary">LOC110797141</name>
</gene>
<sequence>MGYLYLSPLGRLLLCITIPLILVSGFVCFNGGTNSSIWVFNSSNYHTKTLSTKDEVLRSEFEGVEEEASVLAEDSVFEDKTLNETHGPLTIKVKIEKVATDLEKLEIGLQKARAAIKEAKHTNLTYYDPDFKPVGPIYWNSNAFQRSYLEMEKQFKVYVYEEGESPLFHNGPCKSIYSSEGNFIHLMEINHQFRTKNPNKAHVFFLPFSGPIASFSVPNLKENSIRVLCNANTSEGFQPRKDVSLPEINLQTGAIDGFVGGPSPSHRSILAFFAGGNHGPIRPFLLEHWGNKTDQDMRIHTYLPKNVSYYDMLRNSKFCICPSGYEVASPRVVEAIYTGCVPVLISDNYVPPFNDVLNWKAFSVEVSVKDIPKLKTILLSISTRRYLNMYRILLQVRRHFEVHHPPKRYDFFHMILHSVWLRRLNLHVHDP</sequence>
<dbReference type="RefSeq" id="XP_056685285.1">
    <property type="nucleotide sequence ID" value="XM_056829307.1"/>
</dbReference>
<organism evidence="9 10">
    <name type="scientific">Spinacia oleracea</name>
    <name type="common">Spinach</name>
    <dbReference type="NCBI Taxonomy" id="3562"/>
    <lineage>
        <taxon>Eukaryota</taxon>
        <taxon>Viridiplantae</taxon>
        <taxon>Streptophyta</taxon>
        <taxon>Embryophyta</taxon>
        <taxon>Tracheophyta</taxon>
        <taxon>Spermatophyta</taxon>
        <taxon>Magnoliopsida</taxon>
        <taxon>eudicotyledons</taxon>
        <taxon>Gunneridae</taxon>
        <taxon>Pentapetalae</taxon>
        <taxon>Caryophyllales</taxon>
        <taxon>Chenopodiaceae</taxon>
        <taxon>Chenopodioideae</taxon>
        <taxon>Anserineae</taxon>
        <taxon>Spinacia</taxon>
    </lineage>
</organism>
<keyword evidence="9" id="KW-1185">Reference proteome</keyword>
<reference evidence="9" key="1">
    <citation type="journal article" date="2021" name="Nat. Commun.">
        <title>Genomic analyses provide insights into spinach domestication and the genetic basis of agronomic traits.</title>
        <authorList>
            <person name="Cai X."/>
            <person name="Sun X."/>
            <person name="Xu C."/>
            <person name="Sun H."/>
            <person name="Wang X."/>
            <person name="Ge C."/>
            <person name="Zhang Z."/>
            <person name="Wang Q."/>
            <person name="Fei Z."/>
            <person name="Jiao C."/>
            <person name="Wang Q."/>
        </authorList>
    </citation>
    <scope>NUCLEOTIDE SEQUENCE [LARGE SCALE GENOMIC DNA]</scope>
    <source>
        <strain evidence="9">cv. Varoflay</strain>
    </source>
</reference>
<reference evidence="10" key="2">
    <citation type="submission" date="2025-08" db="UniProtKB">
        <authorList>
            <consortium name="RefSeq"/>
        </authorList>
    </citation>
    <scope>IDENTIFICATION</scope>
    <source>
        <tissue evidence="10">Leaf</tissue>
    </source>
</reference>
<accession>A0ABM3QPL7</accession>
<dbReference type="Proteomes" id="UP000813463">
    <property type="component" value="Chromosome 5"/>
</dbReference>
<evidence type="ECO:0000256" key="2">
    <source>
        <dbReference type="ARBA" id="ARBA00010271"/>
    </source>
</evidence>
<evidence type="ECO:0000256" key="6">
    <source>
        <dbReference type="SAM" id="Coils"/>
    </source>
</evidence>
<keyword evidence="6" id="KW-0175">Coiled coil</keyword>
<keyword evidence="7" id="KW-0812">Transmembrane</keyword>
<dbReference type="InterPro" id="IPR040911">
    <property type="entry name" value="Exostosin_GT47"/>
</dbReference>
<evidence type="ECO:0000256" key="3">
    <source>
        <dbReference type="ARBA" id="ARBA00022676"/>
    </source>
</evidence>
<evidence type="ECO:0000256" key="4">
    <source>
        <dbReference type="ARBA" id="ARBA00022968"/>
    </source>
</evidence>
<comment type="similarity">
    <text evidence="2">Belongs to the glycosyltransferase 47 family.</text>
</comment>
<name>A0ABM3QPL7_SPIOL</name>
<keyword evidence="5" id="KW-0333">Golgi apparatus</keyword>
<dbReference type="Pfam" id="PF03016">
    <property type="entry name" value="Exostosin_GT47"/>
    <property type="match status" value="1"/>
</dbReference>
<feature type="domain" description="Exostosin GT47" evidence="8">
    <location>
        <begin position="218"/>
        <end position="379"/>
    </location>
</feature>
<keyword evidence="7" id="KW-0472">Membrane</keyword>
<proteinExistence type="inferred from homology"/>
<evidence type="ECO:0000256" key="5">
    <source>
        <dbReference type="ARBA" id="ARBA00023034"/>
    </source>
</evidence>
<feature type="coiled-coil region" evidence="6">
    <location>
        <begin position="95"/>
        <end position="122"/>
    </location>
</feature>
<evidence type="ECO:0000259" key="8">
    <source>
        <dbReference type="Pfam" id="PF03016"/>
    </source>
</evidence>
<evidence type="ECO:0000313" key="9">
    <source>
        <dbReference type="Proteomes" id="UP000813463"/>
    </source>
</evidence>
<dbReference type="PANTHER" id="PTHR11062">
    <property type="entry name" value="EXOSTOSIN HEPARAN SULFATE GLYCOSYLTRANSFERASE -RELATED"/>
    <property type="match status" value="1"/>
</dbReference>
<keyword evidence="3" id="KW-0328">Glycosyltransferase</keyword>
<comment type="subcellular location">
    <subcellularLocation>
        <location evidence="1">Golgi apparatus membrane</location>
        <topology evidence="1">Single-pass type II membrane protein</topology>
    </subcellularLocation>
</comment>
<feature type="transmembrane region" description="Helical" evidence="7">
    <location>
        <begin position="12"/>
        <end position="32"/>
    </location>
</feature>
<keyword evidence="4" id="KW-0735">Signal-anchor</keyword>
<protein>
    <submittedName>
        <fullName evidence="10">Probable glycosyltransferase At5g03795 isoform X2</fullName>
    </submittedName>
</protein>
<keyword evidence="7" id="KW-1133">Transmembrane helix</keyword>
<keyword evidence="3" id="KW-0808">Transferase</keyword>